<dbReference type="Gene3D" id="3.30.1330.60">
    <property type="entry name" value="OmpA-like domain"/>
    <property type="match status" value="1"/>
</dbReference>
<evidence type="ECO:0000256" key="5">
    <source>
        <dbReference type="SAM" id="SignalP"/>
    </source>
</evidence>
<dbReference type="InterPro" id="IPR036737">
    <property type="entry name" value="OmpA-like_sf"/>
</dbReference>
<dbReference type="KEGG" id="samy:DB32_007834"/>
<sequence length="219" mass="24207">MKMLHRGLTVATGALFALIGGAAVVGCGPSYPNCDNDEQCHEGEFCVNGRCQDCRDDSHCPRGQQCDEGACAPIPGWCDTDAQCPADQECVNNRCQPRPVVSEAQPEPEPGPCQLTPVYFAFDDSTLDETARNSLQTNVSCMTERNIQNVMITGMTDPRGTEEYNMALGDRRARSTRDHLQRLGVERRRMQTRSVGEEQATGYDEGSWGRDRRAELGER</sequence>
<dbReference type="EMBL" id="CP011125">
    <property type="protein sequence ID" value="AKF10685.1"/>
    <property type="molecule type" value="Genomic_DNA"/>
</dbReference>
<name>A0A0F6YMG0_9BACT</name>
<reference evidence="7 8" key="1">
    <citation type="submission" date="2015-03" db="EMBL/GenBank/DDBJ databases">
        <title>Genome assembly of Sandaracinus amylolyticus DSM 53668.</title>
        <authorList>
            <person name="Sharma G."/>
            <person name="Subramanian S."/>
        </authorList>
    </citation>
    <scope>NUCLEOTIDE SEQUENCE [LARGE SCALE GENOMIC DNA]</scope>
    <source>
        <strain evidence="7 8">DSM 53668</strain>
    </source>
</reference>
<evidence type="ECO:0000313" key="8">
    <source>
        <dbReference type="Proteomes" id="UP000034883"/>
    </source>
</evidence>
<feature type="signal peptide" evidence="5">
    <location>
        <begin position="1"/>
        <end position="22"/>
    </location>
</feature>
<dbReference type="PROSITE" id="PS51123">
    <property type="entry name" value="OMPA_2"/>
    <property type="match status" value="1"/>
</dbReference>
<keyword evidence="8" id="KW-1185">Reference proteome</keyword>
<evidence type="ECO:0000313" key="7">
    <source>
        <dbReference type="EMBL" id="AKF10685.1"/>
    </source>
</evidence>
<dbReference type="PRINTS" id="PR01021">
    <property type="entry name" value="OMPADOMAIN"/>
</dbReference>
<accession>A0A0F6YMG0</accession>
<feature type="domain" description="OmpA-like" evidence="6">
    <location>
        <begin position="107"/>
        <end position="219"/>
    </location>
</feature>
<dbReference type="Proteomes" id="UP000034883">
    <property type="component" value="Chromosome"/>
</dbReference>
<dbReference type="GO" id="GO:0016020">
    <property type="term" value="C:membrane"/>
    <property type="evidence" value="ECO:0007669"/>
    <property type="project" value="UniProtKB-SubCell"/>
</dbReference>
<evidence type="ECO:0000256" key="1">
    <source>
        <dbReference type="ARBA" id="ARBA00004370"/>
    </source>
</evidence>
<feature type="chain" id="PRO_5002513037" evidence="5">
    <location>
        <begin position="23"/>
        <end position="219"/>
    </location>
</feature>
<keyword evidence="2 3" id="KW-0472">Membrane</keyword>
<dbReference type="CDD" id="cd07185">
    <property type="entry name" value="OmpA_C-like"/>
    <property type="match status" value="1"/>
</dbReference>
<organism evidence="7 8">
    <name type="scientific">Sandaracinus amylolyticus</name>
    <dbReference type="NCBI Taxonomy" id="927083"/>
    <lineage>
        <taxon>Bacteria</taxon>
        <taxon>Pseudomonadati</taxon>
        <taxon>Myxococcota</taxon>
        <taxon>Polyangia</taxon>
        <taxon>Polyangiales</taxon>
        <taxon>Sandaracinaceae</taxon>
        <taxon>Sandaracinus</taxon>
    </lineage>
</organism>
<evidence type="ECO:0000256" key="2">
    <source>
        <dbReference type="ARBA" id="ARBA00023136"/>
    </source>
</evidence>
<dbReference type="RefSeq" id="WP_053237632.1">
    <property type="nucleotide sequence ID" value="NZ_CP011125.1"/>
</dbReference>
<dbReference type="STRING" id="927083.DB32_007834"/>
<evidence type="ECO:0000256" key="4">
    <source>
        <dbReference type="SAM" id="MobiDB-lite"/>
    </source>
</evidence>
<dbReference type="InterPro" id="IPR006664">
    <property type="entry name" value="OMP_bac"/>
</dbReference>
<feature type="compositionally biased region" description="Basic and acidic residues" evidence="4">
    <location>
        <begin position="172"/>
        <end position="189"/>
    </location>
</feature>
<comment type="subcellular location">
    <subcellularLocation>
        <location evidence="1">Membrane</location>
    </subcellularLocation>
</comment>
<dbReference type="InterPro" id="IPR006665">
    <property type="entry name" value="OmpA-like"/>
</dbReference>
<evidence type="ECO:0000256" key="3">
    <source>
        <dbReference type="PROSITE-ProRule" id="PRU00473"/>
    </source>
</evidence>
<keyword evidence="5" id="KW-0732">Signal</keyword>
<protein>
    <submittedName>
        <fullName evidence="7">18K peptidoglycan-associated outer membrane lipoprotein</fullName>
    </submittedName>
</protein>
<dbReference type="Pfam" id="PF00691">
    <property type="entry name" value="OmpA"/>
    <property type="match status" value="1"/>
</dbReference>
<feature type="compositionally biased region" description="Basic and acidic residues" evidence="4">
    <location>
        <begin position="207"/>
        <end position="219"/>
    </location>
</feature>
<dbReference type="PROSITE" id="PS51257">
    <property type="entry name" value="PROKAR_LIPOPROTEIN"/>
    <property type="match status" value="1"/>
</dbReference>
<feature type="region of interest" description="Disordered" evidence="4">
    <location>
        <begin position="172"/>
        <end position="219"/>
    </location>
</feature>
<dbReference type="SUPFAM" id="SSF103088">
    <property type="entry name" value="OmpA-like"/>
    <property type="match status" value="1"/>
</dbReference>
<proteinExistence type="predicted"/>
<keyword evidence="7" id="KW-0449">Lipoprotein</keyword>
<dbReference type="AlphaFoldDB" id="A0A0F6YMG0"/>
<evidence type="ECO:0000259" key="6">
    <source>
        <dbReference type="PROSITE" id="PS51123"/>
    </source>
</evidence>
<gene>
    <name evidence="7" type="ORF">DB32_007834</name>
</gene>